<accession>A0A090S121</accession>
<dbReference type="Pfam" id="PF07755">
    <property type="entry name" value="DUF1611"/>
    <property type="match status" value="1"/>
</dbReference>
<dbReference type="PIRSF" id="PIRSF026760">
    <property type="entry name" value="UCP026760"/>
    <property type="match status" value="1"/>
</dbReference>
<dbReference type="EMBL" id="BBMR01000005">
    <property type="protein sequence ID" value="GAL20194.1"/>
    <property type="molecule type" value="Genomic_DNA"/>
</dbReference>
<proteinExistence type="predicted"/>
<evidence type="ECO:0000313" key="4">
    <source>
        <dbReference type="Proteomes" id="UP000029228"/>
    </source>
</evidence>
<feature type="domain" description="D-glutamate N-acetyltransferase-like C-terminal" evidence="1">
    <location>
        <begin position="131"/>
        <end position="327"/>
    </location>
</feature>
<keyword evidence="4" id="KW-1185">Reference proteome</keyword>
<dbReference type="OrthoDB" id="9778498at2"/>
<feature type="domain" description="D-glutamate N-acetyltransferase-like N-terminal" evidence="2">
    <location>
        <begin position="54"/>
        <end position="124"/>
    </location>
</feature>
<dbReference type="NCBIfam" id="NF041892">
    <property type="entry name" value="DgcN"/>
    <property type="match status" value="1"/>
</dbReference>
<dbReference type="Pfam" id="PF17396">
    <property type="entry name" value="DUF1611_N"/>
    <property type="match status" value="1"/>
</dbReference>
<dbReference type="STRING" id="990268.JCM19235_4394"/>
<organism evidence="3 4">
    <name type="scientific">Vibrio maritimus</name>
    <dbReference type="NCBI Taxonomy" id="990268"/>
    <lineage>
        <taxon>Bacteria</taxon>
        <taxon>Pseudomonadati</taxon>
        <taxon>Pseudomonadota</taxon>
        <taxon>Gammaproteobacteria</taxon>
        <taxon>Vibrionales</taxon>
        <taxon>Vibrionaceae</taxon>
        <taxon>Vibrio</taxon>
    </lineage>
</organism>
<protein>
    <submittedName>
        <fullName evidence="3">Protein often near L-alanine-DL-glutamate epimerase</fullName>
    </submittedName>
</protein>
<dbReference type="PANTHER" id="PTHR40690">
    <property type="entry name" value="GLL3100 PROTEIN"/>
    <property type="match status" value="1"/>
</dbReference>
<reference evidence="3 4" key="2">
    <citation type="submission" date="2014-09" db="EMBL/GenBank/DDBJ databases">
        <authorList>
            <consortium name="NBRP consortium"/>
            <person name="Sawabe T."/>
            <person name="Meirelles P."/>
            <person name="Nakanishi M."/>
            <person name="Sayaka M."/>
            <person name="Hattori M."/>
            <person name="Ohkuma M."/>
        </authorList>
    </citation>
    <scope>NUCLEOTIDE SEQUENCE [LARGE SCALE GENOMIC DNA]</scope>
    <source>
        <strain evidence="4">JCM19235</strain>
    </source>
</reference>
<dbReference type="Gene3D" id="3.40.50.300">
    <property type="entry name" value="P-loop containing nucleotide triphosphate hydrolases"/>
    <property type="match status" value="1"/>
</dbReference>
<evidence type="ECO:0000259" key="2">
    <source>
        <dbReference type="Pfam" id="PF17396"/>
    </source>
</evidence>
<sequence>MNIAQPYLLFLGDVTDPLAAKTARGIVQWRPQACLGELRLTDETVSLGLEALTLEQAKANGAKTLVIGTANAGGVIPRTWVETLITAANLGFDIASGMHQRLTDIPELAALASQGNIQLFDVRHYDERLDVGTGAKRQGKRLLTVGTDCSVGKMFTALAVEKALTQQGINAQFKATGQTGILIEGTGISVDAVVADFISGAVEALSPSFTDHEWDIIEGQGSLFNPSFAGVSLGLLHGAQPDALVLCHEVGREHIRHLPHAALPSIRQTIEANLMAARVTNPAVQFVGICLNTSKIDDKEAEALCLEWSEKFNLPVTDPVRFGVDDIARRVAAL</sequence>
<evidence type="ECO:0000313" key="3">
    <source>
        <dbReference type="EMBL" id="GAL20194.1"/>
    </source>
</evidence>
<name>A0A090S121_9VIBR</name>
<dbReference type="InterPro" id="IPR035402">
    <property type="entry name" value="DgcN-like_N"/>
</dbReference>
<dbReference type="PANTHER" id="PTHR40690:SF1">
    <property type="entry name" value="DUF1611 DOMAIN-CONTAINING PROTEIN"/>
    <property type="match status" value="1"/>
</dbReference>
<dbReference type="InterPro" id="IPR027417">
    <property type="entry name" value="P-loop_NTPase"/>
</dbReference>
<dbReference type="SUPFAM" id="SSF52540">
    <property type="entry name" value="P-loop containing nucleoside triphosphate hydrolases"/>
    <property type="match status" value="1"/>
</dbReference>
<comment type="caution">
    <text evidence="3">The sequence shown here is derived from an EMBL/GenBank/DDBJ whole genome shotgun (WGS) entry which is preliminary data.</text>
</comment>
<dbReference type="Proteomes" id="UP000029228">
    <property type="component" value="Unassembled WGS sequence"/>
</dbReference>
<dbReference type="AlphaFoldDB" id="A0A090S121"/>
<evidence type="ECO:0000259" key="1">
    <source>
        <dbReference type="Pfam" id="PF07755"/>
    </source>
</evidence>
<dbReference type="Gene3D" id="3.40.50.720">
    <property type="entry name" value="NAD(P)-binding Rossmann-like Domain"/>
    <property type="match status" value="1"/>
</dbReference>
<dbReference type="InterPro" id="IPR011669">
    <property type="entry name" value="DgcN-like"/>
</dbReference>
<reference evidence="3 4" key="1">
    <citation type="submission" date="2014-09" db="EMBL/GenBank/DDBJ databases">
        <title>Vibrio maritimus JCM 19235. (C45) whole genome shotgun sequence.</title>
        <authorList>
            <person name="Sawabe T."/>
            <person name="Meirelles P."/>
            <person name="Nakanishi M."/>
            <person name="Sayaka M."/>
            <person name="Hattori M."/>
            <person name="Ohkuma M."/>
        </authorList>
    </citation>
    <scope>NUCLEOTIDE SEQUENCE [LARGE SCALE GENOMIC DNA]</scope>
    <source>
        <strain evidence="4">JCM19235</strain>
    </source>
</reference>
<gene>
    <name evidence="3" type="ORF">JCM19235_4394</name>
</gene>
<dbReference type="InterPro" id="IPR035086">
    <property type="entry name" value="DgcN-like_C"/>
</dbReference>